<evidence type="ECO:0000256" key="1">
    <source>
        <dbReference type="ARBA" id="ARBA00004141"/>
    </source>
</evidence>
<evidence type="ECO:0000256" key="4">
    <source>
        <dbReference type="ARBA" id="ARBA00022989"/>
    </source>
</evidence>
<dbReference type="InterPro" id="IPR013099">
    <property type="entry name" value="K_chnl_dom"/>
</dbReference>
<accession>A0A9P1ISN1</accession>
<feature type="transmembrane region" description="Helical" evidence="10">
    <location>
        <begin position="190"/>
        <end position="210"/>
    </location>
</feature>
<reference evidence="12" key="1">
    <citation type="submission" date="2022-11" db="EMBL/GenBank/DDBJ databases">
        <authorList>
            <person name="Kikuchi T."/>
        </authorList>
    </citation>
    <scope>NUCLEOTIDE SEQUENCE</scope>
    <source>
        <strain evidence="12">PS1010</strain>
    </source>
</reference>
<comment type="caution">
    <text evidence="12">The sequence shown here is derived from an EMBL/GenBank/DDBJ whole genome shotgun (WGS) entry which is preliminary data.</text>
</comment>
<keyword evidence="5 8" id="KW-0406">Ion transport</keyword>
<evidence type="ECO:0000256" key="8">
    <source>
        <dbReference type="RuleBase" id="RU003857"/>
    </source>
</evidence>
<protein>
    <recommendedName>
        <fullName evidence="11">Potassium channel domain-containing protein</fullName>
    </recommendedName>
</protein>
<evidence type="ECO:0000313" key="13">
    <source>
        <dbReference type="Proteomes" id="UP001152747"/>
    </source>
</evidence>
<dbReference type="Proteomes" id="UP001152747">
    <property type="component" value="Unassembled WGS sequence"/>
</dbReference>
<evidence type="ECO:0000256" key="6">
    <source>
        <dbReference type="ARBA" id="ARBA00023136"/>
    </source>
</evidence>
<keyword evidence="13" id="KW-1185">Reference proteome</keyword>
<comment type="subcellular location">
    <subcellularLocation>
        <location evidence="1">Membrane</location>
        <topology evidence="1">Multi-pass membrane protein</topology>
    </subcellularLocation>
</comment>
<keyword evidence="3 8" id="KW-0812">Transmembrane</keyword>
<dbReference type="GO" id="GO:0015271">
    <property type="term" value="F:outward rectifier potassium channel activity"/>
    <property type="evidence" value="ECO:0007669"/>
    <property type="project" value="TreeGrafter"/>
</dbReference>
<keyword evidence="7 8" id="KW-0407">Ion channel</keyword>
<feature type="region of interest" description="Disordered" evidence="9">
    <location>
        <begin position="1"/>
        <end position="89"/>
    </location>
</feature>
<evidence type="ECO:0000256" key="10">
    <source>
        <dbReference type="SAM" id="Phobius"/>
    </source>
</evidence>
<feature type="compositionally biased region" description="Basic and acidic residues" evidence="9">
    <location>
        <begin position="55"/>
        <end position="76"/>
    </location>
</feature>
<gene>
    <name evidence="12" type="ORF">CAMP_LOCUS13977</name>
</gene>
<organism evidence="12 13">
    <name type="scientific">Caenorhabditis angaria</name>
    <dbReference type="NCBI Taxonomy" id="860376"/>
    <lineage>
        <taxon>Eukaryota</taxon>
        <taxon>Metazoa</taxon>
        <taxon>Ecdysozoa</taxon>
        <taxon>Nematoda</taxon>
        <taxon>Chromadorea</taxon>
        <taxon>Rhabditida</taxon>
        <taxon>Rhabditina</taxon>
        <taxon>Rhabditomorpha</taxon>
        <taxon>Rhabditoidea</taxon>
        <taxon>Rhabditidae</taxon>
        <taxon>Peloderinae</taxon>
        <taxon>Caenorhabditis</taxon>
    </lineage>
</organism>
<proteinExistence type="inferred from homology"/>
<evidence type="ECO:0000256" key="5">
    <source>
        <dbReference type="ARBA" id="ARBA00023065"/>
    </source>
</evidence>
<evidence type="ECO:0000256" key="2">
    <source>
        <dbReference type="ARBA" id="ARBA00022448"/>
    </source>
</evidence>
<evidence type="ECO:0000259" key="11">
    <source>
        <dbReference type="Pfam" id="PF07885"/>
    </source>
</evidence>
<evidence type="ECO:0000256" key="3">
    <source>
        <dbReference type="ARBA" id="ARBA00022692"/>
    </source>
</evidence>
<dbReference type="GO" id="GO:0022841">
    <property type="term" value="F:potassium ion leak channel activity"/>
    <property type="evidence" value="ECO:0007669"/>
    <property type="project" value="TreeGrafter"/>
</dbReference>
<dbReference type="GO" id="GO:0030322">
    <property type="term" value="P:stabilization of membrane potential"/>
    <property type="evidence" value="ECO:0007669"/>
    <property type="project" value="TreeGrafter"/>
</dbReference>
<dbReference type="FunFam" id="1.10.287.70:FF:000151">
    <property type="entry name" value="TWiK family of potassium channels"/>
    <property type="match status" value="1"/>
</dbReference>
<feature type="domain" description="Potassium channel" evidence="11">
    <location>
        <begin position="272"/>
        <end position="341"/>
    </location>
</feature>
<feature type="region of interest" description="Disordered" evidence="9">
    <location>
        <begin position="145"/>
        <end position="165"/>
    </location>
</feature>
<evidence type="ECO:0000256" key="7">
    <source>
        <dbReference type="ARBA" id="ARBA00023303"/>
    </source>
</evidence>
<feature type="transmembrane region" description="Helical" evidence="10">
    <location>
        <begin position="391"/>
        <end position="410"/>
    </location>
</feature>
<dbReference type="AlphaFoldDB" id="A0A9P1ISN1"/>
<dbReference type="PANTHER" id="PTHR11003">
    <property type="entry name" value="POTASSIUM CHANNEL, SUBFAMILY K"/>
    <property type="match status" value="1"/>
</dbReference>
<dbReference type="Gene3D" id="1.10.287.70">
    <property type="match status" value="1"/>
</dbReference>
<dbReference type="PRINTS" id="PR01333">
    <property type="entry name" value="2POREKCHANEL"/>
</dbReference>
<comment type="similarity">
    <text evidence="8">Belongs to the two pore domain potassium channel (TC 1.A.1.8) family.</text>
</comment>
<dbReference type="OrthoDB" id="297496at2759"/>
<dbReference type="EMBL" id="CANHGI010000005">
    <property type="protein sequence ID" value="CAI5451340.1"/>
    <property type="molecule type" value="Genomic_DNA"/>
</dbReference>
<sequence length="568" mass="64244">MTNDHSFHEKHQKHSTVLEEIDEEQDPSVKDEEEVGNERKRGVSLEQQGITVADILEKTKEEDELENKVDEKKTTDQTEDEPETQNSVNSVHRYAKNRENLASGQEAIDRYYERNNYTVTGKDRNSEFYNKLPSHLQHRMNAPNFDSTSRHSKMSSPGANGETVVPSGRRFDKSVYWLAFNRKKIGFRHICMIFLILIYTLLGAAMFYSVESRFEEKKALLHVKDLEKLLSELAANVTENVNNPNTTTTMPEMRDYIREAYIALMKLEGQYKGSTYYKLDDVGNNWKWSFKSAFFFSMNVYTTTGYGSIAPESDLGQFLVVVYGFIFIPITLVTLRDLGQLCLGNKIVDEDEMIQIPVITCFGILTAYLAFCTFFIYFYDQALGPDEGIPLFLSFYFSFVSLSTIGLGDVMPNNATFSPIISIMFFFGMALTKVVNRTTYICVENGIFGGMTMIENKLDSIVNSETSKVDDMEPSTPPKFARAVSVDAGSVCPDGTNPNDLLNTMTVRSLATFMRSNADIYGGGFGRVQLRRGDLMNPDNQATISSISQLRRRSNTVLSNGQKSKEEP</sequence>
<name>A0A9P1ISN1_9PELO</name>
<feature type="transmembrane region" description="Helical" evidence="10">
    <location>
        <begin position="356"/>
        <end position="379"/>
    </location>
</feature>
<dbReference type="GO" id="GO:0005886">
    <property type="term" value="C:plasma membrane"/>
    <property type="evidence" value="ECO:0007669"/>
    <property type="project" value="TreeGrafter"/>
</dbReference>
<keyword evidence="2 8" id="KW-0813">Transport</keyword>
<evidence type="ECO:0000256" key="9">
    <source>
        <dbReference type="SAM" id="MobiDB-lite"/>
    </source>
</evidence>
<feature type="compositionally biased region" description="Acidic residues" evidence="9">
    <location>
        <begin position="19"/>
        <end position="35"/>
    </location>
</feature>
<feature type="domain" description="Potassium channel" evidence="11">
    <location>
        <begin position="364"/>
        <end position="435"/>
    </location>
</feature>
<dbReference type="SUPFAM" id="SSF81324">
    <property type="entry name" value="Voltage-gated potassium channels"/>
    <property type="match status" value="2"/>
</dbReference>
<keyword evidence="6 10" id="KW-0472">Membrane</keyword>
<feature type="transmembrane region" description="Helical" evidence="10">
    <location>
        <begin position="417"/>
        <end position="435"/>
    </location>
</feature>
<dbReference type="Pfam" id="PF07885">
    <property type="entry name" value="Ion_trans_2"/>
    <property type="match status" value="2"/>
</dbReference>
<dbReference type="PANTHER" id="PTHR11003:SF269">
    <property type="entry name" value="POTASSIUM CHANNEL DOMAIN-CONTAINING PROTEIN"/>
    <property type="match status" value="1"/>
</dbReference>
<keyword evidence="4 10" id="KW-1133">Transmembrane helix</keyword>
<evidence type="ECO:0000313" key="12">
    <source>
        <dbReference type="EMBL" id="CAI5451340.1"/>
    </source>
</evidence>
<feature type="transmembrane region" description="Helical" evidence="10">
    <location>
        <begin position="315"/>
        <end position="335"/>
    </location>
</feature>
<dbReference type="InterPro" id="IPR003280">
    <property type="entry name" value="2pore_dom_K_chnl"/>
</dbReference>